<dbReference type="InterPro" id="IPR002401">
    <property type="entry name" value="Cyt_P450_E_grp-I"/>
</dbReference>
<organism evidence="2 3">
    <name type="scientific">Acorus gramineus</name>
    <name type="common">Dwarf sweet flag</name>
    <dbReference type="NCBI Taxonomy" id="55184"/>
    <lineage>
        <taxon>Eukaryota</taxon>
        <taxon>Viridiplantae</taxon>
        <taxon>Streptophyta</taxon>
        <taxon>Embryophyta</taxon>
        <taxon>Tracheophyta</taxon>
        <taxon>Spermatophyta</taxon>
        <taxon>Magnoliopsida</taxon>
        <taxon>Liliopsida</taxon>
        <taxon>Acoraceae</taxon>
        <taxon>Acorus</taxon>
    </lineage>
</organism>
<proteinExistence type="inferred from homology"/>
<reference evidence="2" key="1">
    <citation type="journal article" date="2023" name="Nat. Commun.">
        <title>Diploid and tetraploid genomes of Acorus and the evolution of monocots.</title>
        <authorList>
            <person name="Ma L."/>
            <person name="Liu K.W."/>
            <person name="Li Z."/>
            <person name="Hsiao Y.Y."/>
            <person name="Qi Y."/>
            <person name="Fu T."/>
            <person name="Tang G.D."/>
            <person name="Zhang D."/>
            <person name="Sun W.H."/>
            <person name="Liu D.K."/>
            <person name="Li Y."/>
            <person name="Chen G.Z."/>
            <person name="Liu X.D."/>
            <person name="Liao X.Y."/>
            <person name="Jiang Y.T."/>
            <person name="Yu X."/>
            <person name="Hao Y."/>
            <person name="Huang J."/>
            <person name="Zhao X.W."/>
            <person name="Ke S."/>
            <person name="Chen Y.Y."/>
            <person name="Wu W.L."/>
            <person name="Hsu J.L."/>
            <person name="Lin Y.F."/>
            <person name="Huang M.D."/>
            <person name="Li C.Y."/>
            <person name="Huang L."/>
            <person name="Wang Z.W."/>
            <person name="Zhao X."/>
            <person name="Zhong W.Y."/>
            <person name="Peng D.H."/>
            <person name="Ahmad S."/>
            <person name="Lan S."/>
            <person name="Zhang J.S."/>
            <person name="Tsai W.C."/>
            <person name="Van de Peer Y."/>
            <person name="Liu Z.J."/>
        </authorList>
    </citation>
    <scope>NUCLEOTIDE SEQUENCE</scope>
    <source>
        <strain evidence="2">SCP</strain>
    </source>
</reference>
<dbReference type="PANTHER" id="PTHR47950">
    <property type="entry name" value="CYTOCHROME P450, FAMILY 76, SUBFAMILY C, POLYPEPTIDE 5-RELATED"/>
    <property type="match status" value="1"/>
</dbReference>
<reference evidence="2" key="2">
    <citation type="submission" date="2023-06" db="EMBL/GenBank/DDBJ databases">
        <authorList>
            <person name="Ma L."/>
            <person name="Liu K.-W."/>
            <person name="Li Z."/>
            <person name="Hsiao Y.-Y."/>
            <person name="Qi Y."/>
            <person name="Fu T."/>
            <person name="Tang G."/>
            <person name="Zhang D."/>
            <person name="Sun W.-H."/>
            <person name="Liu D.-K."/>
            <person name="Li Y."/>
            <person name="Chen G.-Z."/>
            <person name="Liu X.-D."/>
            <person name="Liao X.-Y."/>
            <person name="Jiang Y.-T."/>
            <person name="Yu X."/>
            <person name="Hao Y."/>
            <person name="Huang J."/>
            <person name="Zhao X.-W."/>
            <person name="Ke S."/>
            <person name="Chen Y.-Y."/>
            <person name="Wu W.-L."/>
            <person name="Hsu J.-L."/>
            <person name="Lin Y.-F."/>
            <person name="Huang M.-D."/>
            <person name="Li C.-Y."/>
            <person name="Huang L."/>
            <person name="Wang Z.-W."/>
            <person name="Zhao X."/>
            <person name="Zhong W.-Y."/>
            <person name="Peng D.-H."/>
            <person name="Ahmad S."/>
            <person name="Lan S."/>
            <person name="Zhang J.-S."/>
            <person name="Tsai W.-C."/>
            <person name="Van De Peer Y."/>
            <person name="Liu Z.-J."/>
        </authorList>
    </citation>
    <scope>NUCLEOTIDE SEQUENCE</scope>
    <source>
        <strain evidence="2">SCP</strain>
        <tissue evidence="2">Leaves</tissue>
    </source>
</reference>
<dbReference type="GO" id="GO:0016705">
    <property type="term" value="F:oxidoreductase activity, acting on paired donors, with incorporation or reduction of molecular oxygen"/>
    <property type="evidence" value="ECO:0007669"/>
    <property type="project" value="InterPro"/>
</dbReference>
<protein>
    <submittedName>
        <fullName evidence="2">Cytochrome P450 76C4</fullName>
    </submittedName>
</protein>
<dbReference type="EMBL" id="JAUJYN010000019">
    <property type="protein sequence ID" value="KAK1258348.1"/>
    <property type="molecule type" value="Genomic_DNA"/>
</dbReference>
<dbReference type="GO" id="GO:0020037">
    <property type="term" value="F:heme binding"/>
    <property type="evidence" value="ECO:0007669"/>
    <property type="project" value="InterPro"/>
</dbReference>
<evidence type="ECO:0000313" key="3">
    <source>
        <dbReference type="Proteomes" id="UP001179952"/>
    </source>
</evidence>
<dbReference type="InterPro" id="IPR001128">
    <property type="entry name" value="Cyt_P450"/>
</dbReference>
<comment type="similarity">
    <text evidence="1">Belongs to the cytochrome P450 family.</text>
</comment>
<gene>
    <name evidence="2" type="ORF">QJS04_geneDACA009272</name>
</gene>
<dbReference type="Pfam" id="PF00067">
    <property type="entry name" value="p450"/>
    <property type="match status" value="1"/>
</dbReference>
<dbReference type="Proteomes" id="UP001179952">
    <property type="component" value="Unassembled WGS sequence"/>
</dbReference>
<dbReference type="SUPFAM" id="SSF48264">
    <property type="entry name" value="Cytochrome P450"/>
    <property type="match status" value="1"/>
</dbReference>
<keyword evidence="3" id="KW-1185">Reference proteome</keyword>
<dbReference type="InterPro" id="IPR036396">
    <property type="entry name" value="Cyt_P450_sf"/>
</dbReference>
<dbReference type="Gene3D" id="1.10.630.10">
    <property type="entry name" value="Cytochrome P450"/>
    <property type="match status" value="1"/>
</dbReference>
<dbReference type="GO" id="GO:0005506">
    <property type="term" value="F:iron ion binding"/>
    <property type="evidence" value="ECO:0007669"/>
    <property type="project" value="InterPro"/>
</dbReference>
<dbReference type="GO" id="GO:0004497">
    <property type="term" value="F:monooxygenase activity"/>
    <property type="evidence" value="ECO:0007669"/>
    <property type="project" value="InterPro"/>
</dbReference>
<sequence>MITISDASQEIVTASTDTTSPTVEWAMAELMRNPKELSKLQFEINGVVGKESDI</sequence>
<dbReference type="PRINTS" id="PR00463">
    <property type="entry name" value="EP450I"/>
</dbReference>
<accession>A0AAV9A2G1</accession>
<evidence type="ECO:0000313" key="2">
    <source>
        <dbReference type="EMBL" id="KAK1258348.1"/>
    </source>
</evidence>
<dbReference type="PANTHER" id="PTHR47950:SF44">
    <property type="entry name" value="CYTOCHROME P450, FAMILY 76, SUBFAMILY C, POLYPEPTIDE 5-RELATED"/>
    <property type="match status" value="1"/>
</dbReference>
<evidence type="ECO:0000256" key="1">
    <source>
        <dbReference type="ARBA" id="ARBA00010617"/>
    </source>
</evidence>
<comment type="caution">
    <text evidence="2">The sequence shown here is derived from an EMBL/GenBank/DDBJ whole genome shotgun (WGS) entry which is preliminary data.</text>
</comment>
<name>A0AAV9A2G1_ACOGR</name>
<dbReference type="AlphaFoldDB" id="A0AAV9A2G1"/>